<sequence length="503" mass="57880">MRPISSKILNAFKDLIDLAQSPLFSENDFFKRLGKYDLEFQNDQNYNLNIEGVIANAGSDAESITVLNAAIGRIKKKIKDDSTPNVNKRLYDIGNMIHSKASILYPYPAKVSVLIDSKEYSEARAYYAKVKNDHSFIQLAMAKTNSANILDQFGRNYESILLYDEVIAIDPDFGMSLANKAKALIYYYALNIDNTSVDLLFSAKQLYEKALKSRDLEAIGGIEAVKYFQEQHDELSKSLENFQPAPTYTPKDQIPYLTFCQSKNLFLNHHFGYSFNADSFTDNMYPPFFQSAEEETVNGGFSKGIYFCTRLYNQILEEFSTARILYFETTRNNFSDKNQITHYIYTYDSTKNSIANGLFKSIYTKLFNILDKVAAIVYIYFLKYEPGDFPSTFGFDWLLKEPFTPKIKSEQNYQLLALNSLAMDFQTGFVYHHLRVRRNNIVHWFLDVYETPPEVADEYHLSFNELEEDVQRLFLISKAALFYLQAAVESQTSKISSDLPLGE</sequence>
<dbReference type="Gene3D" id="1.25.40.10">
    <property type="entry name" value="Tetratricopeptide repeat domain"/>
    <property type="match status" value="1"/>
</dbReference>
<accession>A0A0E2CYJ2</accession>
<dbReference type="EMBL" id="AHNR02000073">
    <property type="protein sequence ID" value="EKR52851.1"/>
    <property type="molecule type" value="Genomic_DNA"/>
</dbReference>
<dbReference type="InterPro" id="IPR011990">
    <property type="entry name" value="TPR-like_helical_dom_sf"/>
</dbReference>
<dbReference type="AlphaFoldDB" id="A0A0E2CYJ2"/>
<organism evidence="2 3">
    <name type="scientific">Leptospira interrogans str. UI 12758</name>
    <dbReference type="NCBI Taxonomy" id="1049938"/>
    <lineage>
        <taxon>Bacteria</taxon>
        <taxon>Pseudomonadati</taxon>
        <taxon>Spirochaetota</taxon>
        <taxon>Spirochaetia</taxon>
        <taxon>Leptospirales</taxon>
        <taxon>Leptospiraceae</taxon>
        <taxon>Leptospira</taxon>
    </lineage>
</organism>
<evidence type="ECO:0000259" key="1">
    <source>
        <dbReference type="Pfam" id="PF18733"/>
    </source>
</evidence>
<gene>
    <name evidence="2" type="ORF">LEP1GSC105_0776</name>
</gene>
<comment type="caution">
    <text evidence="2">The sequence shown here is derived from an EMBL/GenBank/DDBJ whole genome shotgun (WGS) entry which is preliminary data.</text>
</comment>
<dbReference type="Pfam" id="PF18733">
    <property type="entry name" value="HEPN_LA2681"/>
    <property type="match status" value="1"/>
</dbReference>
<name>A0A0E2CYJ2_LEPIR</name>
<dbReference type="InterPro" id="IPR040826">
    <property type="entry name" value="HEPN_LA2681"/>
</dbReference>
<reference evidence="2 3" key="1">
    <citation type="submission" date="2012-10" db="EMBL/GenBank/DDBJ databases">
        <authorList>
            <person name="Harkins D.M."/>
            <person name="Durkin A.S."/>
            <person name="Brinkac L.M."/>
            <person name="Haft D.H."/>
            <person name="Selengut J.D."/>
            <person name="Sanka R."/>
            <person name="DePew J."/>
            <person name="Purushe J."/>
            <person name="Chanthongthip A."/>
            <person name="Lattana O."/>
            <person name="Phetsouvanh R."/>
            <person name="Newton P.N."/>
            <person name="Vinetz J.M."/>
            <person name="Sutton G.G."/>
            <person name="Nierman W.C."/>
            <person name="Fouts D.E."/>
        </authorList>
    </citation>
    <scope>NUCLEOTIDE SEQUENCE [LARGE SCALE GENOMIC DNA]</scope>
    <source>
        <strain evidence="2 3">UI 12758</strain>
    </source>
</reference>
<protein>
    <recommendedName>
        <fullName evidence="1">LA2681-like HEPN domain-containing protein</fullName>
    </recommendedName>
</protein>
<evidence type="ECO:0000313" key="2">
    <source>
        <dbReference type="EMBL" id="EKR52851.1"/>
    </source>
</evidence>
<dbReference type="SUPFAM" id="SSF48452">
    <property type="entry name" value="TPR-like"/>
    <property type="match status" value="1"/>
</dbReference>
<evidence type="ECO:0000313" key="3">
    <source>
        <dbReference type="Proteomes" id="UP000001340"/>
    </source>
</evidence>
<dbReference type="Proteomes" id="UP000001340">
    <property type="component" value="Unassembled WGS sequence"/>
</dbReference>
<feature type="domain" description="LA2681-like HEPN" evidence="1">
    <location>
        <begin position="308"/>
        <end position="490"/>
    </location>
</feature>
<dbReference type="RefSeq" id="WP_001247497.1">
    <property type="nucleotide sequence ID" value="NZ_AHNR02000073.1"/>
</dbReference>
<proteinExistence type="predicted"/>